<dbReference type="EMBL" id="JAYKXP010000008">
    <property type="protein sequence ID" value="KAK7054779.1"/>
    <property type="molecule type" value="Genomic_DNA"/>
</dbReference>
<protein>
    <recommendedName>
        <fullName evidence="4">BRCT domain-containing protein</fullName>
    </recommendedName>
</protein>
<comment type="caution">
    <text evidence="2">The sequence shown here is derived from an EMBL/GenBank/DDBJ whole genome shotgun (WGS) entry which is preliminary data.</text>
</comment>
<dbReference type="GO" id="GO:0045944">
    <property type="term" value="P:positive regulation of transcription by RNA polymerase II"/>
    <property type="evidence" value="ECO:0007669"/>
    <property type="project" value="TreeGrafter"/>
</dbReference>
<feature type="region of interest" description="Disordered" evidence="1">
    <location>
        <begin position="24"/>
        <end position="45"/>
    </location>
</feature>
<dbReference type="GO" id="GO:0005634">
    <property type="term" value="C:nucleus"/>
    <property type="evidence" value="ECO:0007669"/>
    <property type="project" value="TreeGrafter"/>
</dbReference>
<dbReference type="Proteomes" id="UP001383192">
    <property type="component" value="Unassembled WGS sequence"/>
</dbReference>
<dbReference type="GO" id="GO:0000077">
    <property type="term" value="P:DNA damage checkpoint signaling"/>
    <property type="evidence" value="ECO:0007669"/>
    <property type="project" value="TreeGrafter"/>
</dbReference>
<accession>A0AAW0DT80</accession>
<dbReference type="Gene3D" id="3.40.50.10190">
    <property type="entry name" value="BRCT domain"/>
    <property type="match status" value="1"/>
</dbReference>
<dbReference type="GO" id="GO:0042393">
    <property type="term" value="F:histone binding"/>
    <property type="evidence" value="ECO:0007669"/>
    <property type="project" value="TreeGrafter"/>
</dbReference>
<evidence type="ECO:0008006" key="4">
    <source>
        <dbReference type="Google" id="ProtNLM"/>
    </source>
</evidence>
<dbReference type="PANTHER" id="PTHR15321:SF3">
    <property type="entry name" value="TP53-BINDING PROTEIN 1"/>
    <property type="match status" value="1"/>
</dbReference>
<organism evidence="2 3">
    <name type="scientific">Paramarasmius palmivorus</name>
    <dbReference type="NCBI Taxonomy" id="297713"/>
    <lineage>
        <taxon>Eukaryota</taxon>
        <taxon>Fungi</taxon>
        <taxon>Dikarya</taxon>
        <taxon>Basidiomycota</taxon>
        <taxon>Agaricomycotina</taxon>
        <taxon>Agaricomycetes</taxon>
        <taxon>Agaricomycetidae</taxon>
        <taxon>Agaricales</taxon>
        <taxon>Marasmiineae</taxon>
        <taxon>Marasmiaceae</taxon>
        <taxon>Paramarasmius</taxon>
    </lineage>
</organism>
<name>A0AAW0DT80_9AGAR</name>
<dbReference type="SUPFAM" id="SSF52113">
    <property type="entry name" value="BRCT domain"/>
    <property type="match status" value="1"/>
</dbReference>
<evidence type="ECO:0000256" key="1">
    <source>
        <dbReference type="SAM" id="MobiDB-lite"/>
    </source>
</evidence>
<dbReference type="AlphaFoldDB" id="A0AAW0DT80"/>
<keyword evidence="3" id="KW-1185">Reference proteome</keyword>
<dbReference type="InterPro" id="IPR036420">
    <property type="entry name" value="BRCT_dom_sf"/>
</dbReference>
<evidence type="ECO:0000313" key="2">
    <source>
        <dbReference type="EMBL" id="KAK7054779.1"/>
    </source>
</evidence>
<gene>
    <name evidence="2" type="ORF">VNI00_003242</name>
</gene>
<proteinExistence type="predicted"/>
<evidence type="ECO:0000313" key="3">
    <source>
        <dbReference type="Proteomes" id="UP001383192"/>
    </source>
</evidence>
<dbReference type="InterPro" id="IPR047252">
    <property type="entry name" value="TP53BP1-like"/>
</dbReference>
<sequence length="315" mass="35324">MCTIETHWNDRRFDPDSPVLAALPRRNSGTCPRPSTAPTPAKSLGRCKRPQQYLKGFGIITTLPNEGDIGHISKVGALLIGSWDAAIKFPITRVDSMWHGWYMKRSDVVWILPNTSRIFLVTNAPYTTPKYLLAAALGIPCVSLTWVTDMRRERTIRDWSQYLLPQGFSEILKLRTSQMVDMDWGNSPEHTKRIMDNPASAKLFAGCSILCVTEETPSAQLDTSATGPKSLAMIILAMGADYVEIVDCVADRSKTAFDYVIYLKRSQFEVPDVDIQVDGEALWDGRAVKVRSWNWTKECLIANRLLPVRSSSARL</sequence>
<dbReference type="PANTHER" id="PTHR15321">
    <property type="entry name" value="TUMOR SUPPRESSOR P53-BINDING PROTEIN 1"/>
    <property type="match status" value="1"/>
</dbReference>
<reference evidence="2 3" key="1">
    <citation type="submission" date="2024-01" db="EMBL/GenBank/DDBJ databases">
        <title>A draft genome for a cacao thread blight-causing isolate of Paramarasmius palmivorus.</title>
        <authorList>
            <person name="Baruah I.K."/>
            <person name="Bukari Y."/>
            <person name="Amoako-Attah I."/>
            <person name="Meinhardt L.W."/>
            <person name="Bailey B.A."/>
            <person name="Cohen S.P."/>
        </authorList>
    </citation>
    <scope>NUCLEOTIDE SEQUENCE [LARGE SCALE GENOMIC DNA]</scope>
    <source>
        <strain evidence="2 3">GH-12</strain>
    </source>
</reference>